<name>A0A0U3AM55_9ALTE</name>
<dbReference type="KEGG" id="lal:AT746_12820"/>
<dbReference type="Gene3D" id="3.40.50.300">
    <property type="entry name" value="P-loop containing nucleotide triphosphate hydrolases"/>
    <property type="match status" value="1"/>
</dbReference>
<protein>
    <recommendedName>
        <fullName evidence="3">Sulfotransferase domain-containing protein</fullName>
    </recommendedName>
</protein>
<dbReference type="AlphaFoldDB" id="A0A0U3AM55"/>
<evidence type="ECO:0000256" key="1">
    <source>
        <dbReference type="ARBA" id="ARBA00005771"/>
    </source>
</evidence>
<dbReference type="InterPro" id="IPR000863">
    <property type="entry name" value="Sulfotransferase_dom"/>
</dbReference>
<evidence type="ECO:0000313" key="4">
    <source>
        <dbReference type="EMBL" id="ALS99058.1"/>
    </source>
</evidence>
<gene>
    <name evidence="4" type="ORF">AT746_12820</name>
</gene>
<comment type="similarity">
    <text evidence="1">Belongs to the sulfotransferase 1 family.</text>
</comment>
<dbReference type="GO" id="GO:0008146">
    <property type="term" value="F:sulfotransferase activity"/>
    <property type="evidence" value="ECO:0007669"/>
    <property type="project" value="InterPro"/>
</dbReference>
<dbReference type="SUPFAM" id="SSF52540">
    <property type="entry name" value="P-loop containing nucleoside triphosphate hydrolases"/>
    <property type="match status" value="1"/>
</dbReference>
<dbReference type="Proteomes" id="UP000068447">
    <property type="component" value="Chromosome"/>
</dbReference>
<evidence type="ECO:0000259" key="3">
    <source>
        <dbReference type="Pfam" id="PF00685"/>
    </source>
</evidence>
<sequence length="345" mass="40056">MTDENLIRKLKSDEIKIHIFISKTTNKFNNFLDGAGLNPKSDKFTWHCNNKFEYHKIINVKHEKPPLLIFDRISSAQSITEVISEFCEYEKLFFNGKKLITPHEGNTLRNKRVGLIAMPKSGSSWLKAAFENALLSDDYRCFGGSWAHGEGQQLSIPVFSSFINRGGLMKSHISPTKFNQKVLEDGLSRCPDFKLILHLRDPRQALVSWIKFEDKMKGPLKTYLHSKKEYNVQDKFEYFYQVFYLTMVDFIQGWSELLDSSQLISNTLITTQEELKNHPQSLNEKLSNWIGLSPGNLAIDEKPVEGELHFRKGRTDEWKGFFSKEQINKLNQVLPVAIREKFLWE</sequence>
<dbReference type="Pfam" id="PF00685">
    <property type="entry name" value="Sulfotransfer_1"/>
    <property type="match status" value="1"/>
</dbReference>
<keyword evidence="2" id="KW-0808">Transferase</keyword>
<evidence type="ECO:0000256" key="2">
    <source>
        <dbReference type="ARBA" id="ARBA00022679"/>
    </source>
</evidence>
<dbReference type="InterPro" id="IPR027417">
    <property type="entry name" value="P-loop_NTPase"/>
</dbReference>
<feature type="domain" description="Sulfotransferase" evidence="3">
    <location>
        <begin position="113"/>
        <end position="293"/>
    </location>
</feature>
<reference evidence="4 5" key="1">
    <citation type="submission" date="2015-12" db="EMBL/GenBank/DDBJ databases">
        <title>Complete genome of Lacimicrobium alkaliphilum KCTC 32984.</title>
        <authorList>
            <person name="Kim S.-G."/>
            <person name="Lee Y.-J."/>
        </authorList>
    </citation>
    <scope>NUCLEOTIDE SEQUENCE [LARGE SCALE GENOMIC DNA]</scope>
    <source>
        <strain evidence="4 5">YelD216</strain>
    </source>
</reference>
<proteinExistence type="inferred from homology"/>
<dbReference type="PANTHER" id="PTHR11783">
    <property type="entry name" value="SULFOTRANSFERASE SULT"/>
    <property type="match status" value="1"/>
</dbReference>
<organism evidence="4 5">
    <name type="scientific">Lacimicrobium alkaliphilum</name>
    <dbReference type="NCBI Taxonomy" id="1526571"/>
    <lineage>
        <taxon>Bacteria</taxon>
        <taxon>Pseudomonadati</taxon>
        <taxon>Pseudomonadota</taxon>
        <taxon>Gammaproteobacteria</taxon>
        <taxon>Alteromonadales</taxon>
        <taxon>Alteromonadaceae</taxon>
        <taxon>Lacimicrobium</taxon>
    </lineage>
</organism>
<dbReference type="EMBL" id="CP013650">
    <property type="protein sequence ID" value="ALS99058.1"/>
    <property type="molecule type" value="Genomic_DNA"/>
</dbReference>
<evidence type="ECO:0000313" key="5">
    <source>
        <dbReference type="Proteomes" id="UP000068447"/>
    </source>
</evidence>
<accession>A0A0U3AM55</accession>
<dbReference type="RefSeq" id="WP_062480903.1">
    <property type="nucleotide sequence ID" value="NZ_CP013650.1"/>
</dbReference>
<keyword evidence="5" id="KW-1185">Reference proteome</keyword>